<gene>
    <name evidence="3" type="ordered locus">Ksed_02030</name>
</gene>
<dbReference type="HOGENOM" id="CLU_108923_4_0_11"/>
<reference evidence="3 4" key="1">
    <citation type="journal article" date="2009" name="Stand. Genomic Sci.">
        <title>Complete genome sequence of Kytococcus sedentarius type strain (541).</title>
        <authorList>
            <person name="Sims D."/>
            <person name="Brettin T."/>
            <person name="Detter J.C."/>
            <person name="Han C."/>
            <person name="Lapidus A."/>
            <person name="Copeland A."/>
            <person name="Glavina Del Rio T."/>
            <person name="Nolan M."/>
            <person name="Chen F."/>
            <person name="Lucas S."/>
            <person name="Tice H."/>
            <person name="Cheng J.F."/>
            <person name="Bruce D."/>
            <person name="Goodwin L."/>
            <person name="Pitluck S."/>
            <person name="Ovchinnikova G."/>
            <person name="Pati A."/>
            <person name="Ivanova N."/>
            <person name="Mavrommatis K."/>
            <person name="Chen A."/>
            <person name="Palaniappan K."/>
            <person name="D'haeseleer P."/>
            <person name="Chain P."/>
            <person name="Bristow J."/>
            <person name="Eisen J.A."/>
            <person name="Markowitz V."/>
            <person name="Hugenholtz P."/>
            <person name="Schneider S."/>
            <person name="Goker M."/>
            <person name="Pukall R."/>
            <person name="Kyrpides N.C."/>
            <person name="Klenk H.P."/>
        </authorList>
    </citation>
    <scope>NUCLEOTIDE SEQUENCE [LARGE SCALE GENOMIC DNA]</scope>
    <source>
        <strain evidence="4">ATCC 14392 / DSM 20547 / JCM 11482 / CCUG 33030 / NBRC 15357 / NCTC 11040 / CCM 314 / 541</strain>
    </source>
</reference>
<evidence type="ECO:0000313" key="4">
    <source>
        <dbReference type="Proteomes" id="UP000006666"/>
    </source>
</evidence>
<dbReference type="Gene3D" id="3.30.530.20">
    <property type="match status" value="1"/>
</dbReference>
<keyword evidence="4" id="KW-1185">Reference proteome</keyword>
<evidence type="ECO:0000313" key="3">
    <source>
        <dbReference type="EMBL" id="ACV05289.1"/>
    </source>
</evidence>
<sequence>MYVDAPAQRLWTALTDAEETAIWWRHSSVSDWHVGSDWQHVRVDGSGTVDGTGTVREASAPHRLAFTFPNAGDSRVAFDLAEHQGITRLTLTHTVLPSEHLRDAVARV</sequence>
<dbReference type="EMBL" id="CP001686">
    <property type="protein sequence ID" value="ACV05289.1"/>
    <property type="molecule type" value="Genomic_DNA"/>
</dbReference>
<dbReference type="Proteomes" id="UP000006666">
    <property type="component" value="Chromosome"/>
</dbReference>
<dbReference type="SUPFAM" id="SSF55961">
    <property type="entry name" value="Bet v1-like"/>
    <property type="match status" value="1"/>
</dbReference>
<evidence type="ECO:0000256" key="1">
    <source>
        <dbReference type="ARBA" id="ARBA00006817"/>
    </source>
</evidence>
<evidence type="ECO:0000259" key="2">
    <source>
        <dbReference type="Pfam" id="PF08327"/>
    </source>
</evidence>
<dbReference type="STRING" id="478801.Ksed_02030"/>
<dbReference type="KEGG" id="kse:Ksed_02030"/>
<proteinExistence type="inferred from homology"/>
<dbReference type="eggNOG" id="COG3832">
    <property type="taxonomic scope" value="Bacteria"/>
</dbReference>
<protein>
    <submittedName>
        <fullName evidence="3">Uncharacterized conserved protein</fullName>
    </submittedName>
</protein>
<feature type="domain" description="Activator of Hsp90 ATPase homologue 1/2-like C-terminal" evidence="2">
    <location>
        <begin position="4"/>
        <end position="103"/>
    </location>
</feature>
<dbReference type="AlphaFoldDB" id="C7NJF9"/>
<name>C7NJF9_KYTSD</name>
<accession>C7NJF9</accession>
<dbReference type="Pfam" id="PF08327">
    <property type="entry name" value="AHSA1"/>
    <property type="match status" value="1"/>
</dbReference>
<comment type="similarity">
    <text evidence="1">Belongs to the AHA1 family.</text>
</comment>
<dbReference type="InterPro" id="IPR023393">
    <property type="entry name" value="START-like_dom_sf"/>
</dbReference>
<organism evidence="3 4">
    <name type="scientific">Kytococcus sedentarius (strain ATCC 14392 / DSM 20547 / JCM 11482 / CCUG 33030 / NBRC 15357 / NCTC 11040 / CCM 314 / 541)</name>
    <name type="common">Micrococcus sedentarius</name>
    <dbReference type="NCBI Taxonomy" id="478801"/>
    <lineage>
        <taxon>Bacteria</taxon>
        <taxon>Bacillati</taxon>
        <taxon>Actinomycetota</taxon>
        <taxon>Actinomycetes</taxon>
        <taxon>Micrococcales</taxon>
        <taxon>Kytococcaceae</taxon>
        <taxon>Kytococcus</taxon>
    </lineage>
</organism>
<dbReference type="InterPro" id="IPR013538">
    <property type="entry name" value="ASHA1/2-like_C"/>
</dbReference>